<dbReference type="PROSITE" id="PS51257">
    <property type="entry name" value="PROKAR_LIPOPROTEIN"/>
    <property type="match status" value="1"/>
</dbReference>
<evidence type="ECO:0000313" key="2">
    <source>
        <dbReference type="EMBL" id="UQW80937.1"/>
    </source>
</evidence>
<gene>
    <name evidence="2" type="ORF">MNY58_10145</name>
</gene>
<organism evidence="2 3">
    <name type="scientific">Staphylococcus edaphicus</name>
    <dbReference type="NCBI Taxonomy" id="1955013"/>
    <lineage>
        <taxon>Bacteria</taxon>
        <taxon>Bacillati</taxon>
        <taxon>Bacillota</taxon>
        <taxon>Bacilli</taxon>
        <taxon>Bacillales</taxon>
        <taxon>Staphylococcaceae</taxon>
        <taxon>Staphylococcus</taxon>
    </lineage>
</organism>
<evidence type="ECO:0000313" key="3">
    <source>
        <dbReference type="Proteomes" id="UP001056588"/>
    </source>
</evidence>
<dbReference type="RefSeq" id="WP_249740100.1">
    <property type="nucleotide sequence ID" value="NZ_CP093217.1"/>
</dbReference>
<accession>A0ABY4QA76</accession>
<feature type="compositionally biased region" description="Basic and acidic residues" evidence="1">
    <location>
        <begin position="19"/>
        <end position="61"/>
    </location>
</feature>
<evidence type="ECO:0008006" key="4">
    <source>
        <dbReference type="Google" id="ProtNLM"/>
    </source>
</evidence>
<sequence length="202" mass="22492">MKKVSGLLLASFLILTACGDKEESKTDDKKEAKSSNKEKKHDGKKSKDSKDMKSHVDKNNEPKANQNDNSEQVAATEEQIAESNQSQEQQATQVTNQQPTKQEIADWDRQNIAGGTDAGLIDPEEVNRSINETPELSAEEQAEADKEQLRAKYNGGLSSGEMQTKTAIEQGYYDGDNAEEVMKEIEKSEQEIADGKYDKYKE</sequence>
<dbReference type="EMBL" id="CP093217">
    <property type="protein sequence ID" value="UQW80937.1"/>
    <property type="molecule type" value="Genomic_DNA"/>
</dbReference>
<dbReference type="Proteomes" id="UP001056588">
    <property type="component" value="Chromosome"/>
</dbReference>
<feature type="compositionally biased region" description="Low complexity" evidence="1">
    <location>
        <begin position="77"/>
        <end position="98"/>
    </location>
</feature>
<evidence type="ECO:0000256" key="1">
    <source>
        <dbReference type="SAM" id="MobiDB-lite"/>
    </source>
</evidence>
<feature type="compositionally biased region" description="Polar residues" evidence="1">
    <location>
        <begin position="62"/>
        <end position="73"/>
    </location>
</feature>
<name>A0ABY4QA76_9STAP</name>
<proteinExistence type="predicted"/>
<protein>
    <recommendedName>
        <fullName evidence="4">Lipoprotein</fullName>
    </recommendedName>
</protein>
<reference evidence="2" key="1">
    <citation type="submission" date="2022-03" db="EMBL/GenBank/DDBJ databases">
        <title>Complete Genome Sequence of Staphylococcus edaphicus strain CCM 8731.</title>
        <authorList>
            <person name="Rimmer C.O."/>
            <person name="Thomas J.C."/>
        </authorList>
    </citation>
    <scope>NUCLEOTIDE SEQUENCE</scope>
    <source>
        <strain evidence="2">CCM 8731</strain>
    </source>
</reference>
<feature type="region of interest" description="Disordered" evidence="1">
    <location>
        <begin position="18"/>
        <end position="171"/>
    </location>
</feature>
<keyword evidence="3" id="KW-1185">Reference proteome</keyword>